<protein>
    <submittedName>
        <fullName evidence="2">Transcription regulator</fullName>
    </submittedName>
</protein>
<dbReference type="OrthoDB" id="70544at2"/>
<dbReference type="Gene3D" id="3.30.70.920">
    <property type="match status" value="1"/>
</dbReference>
<feature type="domain" description="Transcription regulator AsnC/Lrp ligand binding" evidence="1">
    <location>
        <begin position="8"/>
        <end position="76"/>
    </location>
</feature>
<reference evidence="2" key="1">
    <citation type="submission" date="2016-01" db="EMBL/GenBank/DDBJ databases">
        <authorList>
            <person name="Mcilroy J.S."/>
            <person name="Karst M S."/>
            <person name="Albertsen M."/>
        </authorList>
    </citation>
    <scope>NUCLEOTIDE SEQUENCE</scope>
    <source>
        <strain evidence="2">Cfx-K</strain>
    </source>
</reference>
<dbReference type="Proteomes" id="UP000215027">
    <property type="component" value="Chromosome II"/>
</dbReference>
<dbReference type="KEGG" id="pbf:CFX0092_B0049"/>
<dbReference type="InterPro" id="IPR019887">
    <property type="entry name" value="Tscrpt_reg_AsnC/Lrp_C"/>
</dbReference>
<dbReference type="AlphaFoldDB" id="A0A161KBA0"/>
<gene>
    <name evidence="2" type="ORF">CFX0092_B0049</name>
</gene>
<name>A0A161KBA0_9CHLR</name>
<sequence>MVNSVVLLRVGRGLVNEVAEALAELNGVAEVYSVGGQYDLVAILRVRDNEALAALVTEHMLKVEGVTYSETLIAFRAFSRHDLESMFSLGME</sequence>
<keyword evidence="3" id="KW-1185">Reference proteome</keyword>
<organism evidence="2 3">
    <name type="scientific">Candidatus Promineifilum breve</name>
    <dbReference type="NCBI Taxonomy" id="1806508"/>
    <lineage>
        <taxon>Bacteria</taxon>
        <taxon>Bacillati</taxon>
        <taxon>Chloroflexota</taxon>
        <taxon>Ardenticatenia</taxon>
        <taxon>Candidatus Promineifilales</taxon>
        <taxon>Candidatus Promineifilaceae</taxon>
        <taxon>Candidatus Promineifilum</taxon>
    </lineage>
</organism>
<evidence type="ECO:0000313" key="3">
    <source>
        <dbReference type="Proteomes" id="UP000215027"/>
    </source>
</evidence>
<proteinExistence type="predicted"/>
<dbReference type="RefSeq" id="WP_095044976.1">
    <property type="nucleotide sequence ID" value="NZ_LN890656.1"/>
</dbReference>
<dbReference type="InterPro" id="IPR011008">
    <property type="entry name" value="Dimeric_a/b-barrel"/>
</dbReference>
<accession>A0A161KBA0</accession>
<evidence type="ECO:0000259" key="1">
    <source>
        <dbReference type="Pfam" id="PF01037"/>
    </source>
</evidence>
<evidence type="ECO:0000313" key="2">
    <source>
        <dbReference type="EMBL" id="CUS05583.1"/>
    </source>
</evidence>
<dbReference type="SUPFAM" id="SSF54909">
    <property type="entry name" value="Dimeric alpha+beta barrel"/>
    <property type="match status" value="1"/>
</dbReference>
<dbReference type="EMBL" id="LN890656">
    <property type="protein sequence ID" value="CUS05583.1"/>
    <property type="molecule type" value="Genomic_DNA"/>
</dbReference>
<dbReference type="Pfam" id="PF01037">
    <property type="entry name" value="AsnC_trans_reg"/>
    <property type="match status" value="1"/>
</dbReference>